<dbReference type="InterPro" id="IPR012340">
    <property type="entry name" value="NA-bd_OB-fold"/>
</dbReference>
<sequence>MKTKEVNIKDDVRKAAMELACPTVKEMSLADVKKSPVKVMCTTRAQIASAEIPREVLVKGVQTQIKEVQLKEGKERVKLTLWRDFSKIDLPVGNWVQFSNLTTRSYQDEISLSTTSRTTIKVKYNFF</sequence>
<evidence type="ECO:0000313" key="1">
    <source>
        <dbReference type="EMBL" id="KAK3108589.1"/>
    </source>
</evidence>
<protein>
    <submittedName>
        <fullName evidence="1">Uncharacterized protein</fullName>
    </submittedName>
</protein>
<accession>A0AA88YNP7</accession>
<organism evidence="1 2">
    <name type="scientific">Pinctada imbricata</name>
    <name type="common">Atlantic pearl-oyster</name>
    <name type="synonym">Pinctada martensii</name>
    <dbReference type="NCBI Taxonomy" id="66713"/>
    <lineage>
        <taxon>Eukaryota</taxon>
        <taxon>Metazoa</taxon>
        <taxon>Spiralia</taxon>
        <taxon>Lophotrochozoa</taxon>
        <taxon>Mollusca</taxon>
        <taxon>Bivalvia</taxon>
        <taxon>Autobranchia</taxon>
        <taxon>Pteriomorphia</taxon>
        <taxon>Pterioida</taxon>
        <taxon>Pterioidea</taxon>
        <taxon>Pteriidae</taxon>
        <taxon>Pinctada</taxon>
    </lineage>
</organism>
<dbReference type="AlphaFoldDB" id="A0AA88YNP7"/>
<dbReference type="Proteomes" id="UP001186944">
    <property type="component" value="Unassembled WGS sequence"/>
</dbReference>
<reference evidence="1" key="1">
    <citation type="submission" date="2019-08" db="EMBL/GenBank/DDBJ databases">
        <title>The improved chromosome-level genome for the pearl oyster Pinctada fucata martensii using PacBio sequencing and Hi-C.</title>
        <authorList>
            <person name="Zheng Z."/>
        </authorList>
    </citation>
    <scope>NUCLEOTIDE SEQUENCE</scope>
    <source>
        <strain evidence="1">ZZ-2019</strain>
        <tissue evidence="1">Adductor muscle</tissue>
    </source>
</reference>
<comment type="caution">
    <text evidence="1">The sequence shown here is derived from an EMBL/GenBank/DDBJ whole genome shotgun (WGS) entry which is preliminary data.</text>
</comment>
<keyword evidence="2" id="KW-1185">Reference proteome</keyword>
<evidence type="ECO:0000313" key="2">
    <source>
        <dbReference type="Proteomes" id="UP001186944"/>
    </source>
</evidence>
<dbReference type="EMBL" id="VSWD01000001">
    <property type="protein sequence ID" value="KAK3108589.1"/>
    <property type="molecule type" value="Genomic_DNA"/>
</dbReference>
<dbReference type="Gene3D" id="2.40.50.140">
    <property type="entry name" value="Nucleic acid-binding proteins"/>
    <property type="match status" value="1"/>
</dbReference>
<dbReference type="SUPFAM" id="SSF50249">
    <property type="entry name" value="Nucleic acid-binding proteins"/>
    <property type="match status" value="1"/>
</dbReference>
<name>A0AA88YNP7_PINIB</name>
<proteinExistence type="predicted"/>
<gene>
    <name evidence="1" type="ORF">FSP39_011515</name>
</gene>